<evidence type="ECO:0000313" key="7">
    <source>
        <dbReference type="EMBL" id="ANC93093.2"/>
    </source>
</evidence>
<accession>A0A160JIX1</accession>
<dbReference type="PIRSF" id="PIRSF036934">
    <property type="entry name" value="TrpE-G"/>
    <property type="match status" value="1"/>
</dbReference>
<evidence type="ECO:0000256" key="3">
    <source>
        <dbReference type="PIRNR" id="PIRNR036934"/>
    </source>
</evidence>
<dbReference type="InterPro" id="IPR029062">
    <property type="entry name" value="Class_I_gatase-like"/>
</dbReference>
<dbReference type="InterPro" id="IPR010112">
    <property type="entry name" value="TrpE-G_bact"/>
</dbReference>
<dbReference type="PRINTS" id="PR00096">
    <property type="entry name" value="GATASE"/>
</dbReference>
<dbReference type="Pfam" id="PF00425">
    <property type="entry name" value="Chorismate_bind"/>
    <property type="match status" value="1"/>
</dbReference>
<evidence type="ECO:0000256" key="2">
    <source>
        <dbReference type="NCBIfam" id="TIGR01815"/>
    </source>
</evidence>
<evidence type="ECO:0000313" key="8">
    <source>
        <dbReference type="Proteomes" id="UP000077405"/>
    </source>
</evidence>
<feature type="domain" description="Chorismate-utilising enzyme C-terminal" evidence="5">
    <location>
        <begin position="258"/>
        <end position="514"/>
    </location>
</feature>
<dbReference type="InterPro" id="IPR017926">
    <property type="entry name" value="GATASE"/>
</dbReference>
<dbReference type="OrthoDB" id="9803598at2"/>
<dbReference type="AlphaFoldDB" id="A0A160JIX1"/>
<dbReference type="InterPro" id="IPR015890">
    <property type="entry name" value="Chorismate_C"/>
</dbReference>
<keyword evidence="3" id="KW-0028">Amino-acid biosynthesis</keyword>
<dbReference type="RefSeq" id="WP_082860736.1">
    <property type="nucleotide sequence ID" value="NZ_CP015285.1"/>
</dbReference>
<dbReference type="PRINTS" id="PR00099">
    <property type="entry name" value="CPSGATASE"/>
</dbReference>
<dbReference type="Pfam" id="PF04715">
    <property type="entry name" value="Anth_synt_I_N"/>
    <property type="match status" value="1"/>
</dbReference>
<dbReference type="InterPro" id="IPR006805">
    <property type="entry name" value="Anth_synth_I_N"/>
</dbReference>
<protein>
    <recommendedName>
        <fullName evidence="2 3">Anthranilate synthase</fullName>
        <ecNumber evidence="2 3">4.1.3.27</ecNumber>
    </recommendedName>
</protein>
<dbReference type="Gene3D" id="3.40.50.880">
    <property type="match status" value="1"/>
</dbReference>
<evidence type="ECO:0000259" key="5">
    <source>
        <dbReference type="Pfam" id="PF00425"/>
    </source>
</evidence>
<dbReference type="CDD" id="cd01743">
    <property type="entry name" value="GATase1_Anthranilate_Synthase"/>
    <property type="match status" value="1"/>
</dbReference>
<keyword evidence="3" id="KW-0057">Aromatic amino acid biosynthesis</keyword>
<keyword evidence="1" id="KW-0315">Glutamine amidotransferase</keyword>
<evidence type="ECO:0000256" key="1">
    <source>
        <dbReference type="ARBA" id="ARBA00022962"/>
    </source>
</evidence>
<feature type="domain" description="Glutamine amidotransferase" evidence="4">
    <location>
        <begin position="552"/>
        <end position="728"/>
    </location>
</feature>
<keyword evidence="3 7" id="KW-0456">Lyase</keyword>
<dbReference type="EC" id="4.1.3.27" evidence="2 3"/>
<keyword evidence="3" id="KW-0822">Tryptophan biosynthesis</keyword>
<dbReference type="EMBL" id="CP015285">
    <property type="protein sequence ID" value="ANC93093.2"/>
    <property type="molecule type" value="Genomic_DNA"/>
</dbReference>
<dbReference type="NCBIfam" id="TIGR00566">
    <property type="entry name" value="trpG_papA"/>
    <property type="match status" value="1"/>
</dbReference>
<evidence type="ECO:0000259" key="6">
    <source>
        <dbReference type="Pfam" id="PF04715"/>
    </source>
</evidence>
<comment type="pathway">
    <text evidence="3">Amino-acid biosynthesis; L-tryptophan biosynthesis; L-tryptophan from chorismate: step 1/5.</text>
</comment>
<dbReference type="GO" id="GO:0000162">
    <property type="term" value="P:L-tryptophan biosynthetic process"/>
    <property type="evidence" value="ECO:0007669"/>
    <property type="project" value="UniProtKB-UniRule"/>
</dbReference>
<dbReference type="Proteomes" id="UP000077405">
    <property type="component" value="Chromosome"/>
</dbReference>
<name>A0A160JIX1_9PROT</name>
<evidence type="ECO:0000259" key="4">
    <source>
        <dbReference type="Pfam" id="PF00117"/>
    </source>
</evidence>
<dbReference type="InterPro" id="IPR006221">
    <property type="entry name" value="TrpG/PapA_dom"/>
</dbReference>
<proteinExistence type="predicted"/>
<dbReference type="SUPFAM" id="SSF52317">
    <property type="entry name" value="Class I glutamine amidotransferase-like"/>
    <property type="match status" value="1"/>
</dbReference>
<gene>
    <name evidence="7" type="ORF">A6A40_05775</name>
</gene>
<dbReference type="KEGG" id="ahu:A6A40_05775"/>
<feature type="domain" description="Anthranilate synthase component I N-terminal" evidence="6">
    <location>
        <begin position="133"/>
        <end position="212"/>
    </location>
</feature>
<comment type="catalytic activity">
    <reaction evidence="3">
        <text>chorismate + L-glutamine = anthranilate + pyruvate + L-glutamate + H(+)</text>
        <dbReference type="Rhea" id="RHEA:21732"/>
        <dbReference type="ChEBI" id="CHEBI:15361"/>
        <dbReference type="ChEBI" id="CHEBI:15378"/>
        <dbReference type="ChEBI" id="CHEBI:16567"/>
        <dbReference type="ChEBI" id="CHEBI:29748"/>
        <dbReference type="ChEBI" id="CHEBI:29985"/>
        <dbReference type="ChEBI" id="CHEBI:58359"/>
        <dbReference type="EC" id="4.1.3.27"/>
    </reaction>
</comment>
<dbReference type="PANTHER" id="PTHR11236:SF9">
    <property type="entry name" value="ANTHRANILATE SYNTHASE COMPONENT 1"/>
    <property type="match status" value="1"/>
</dbReference>
<dbReference type="SUPFAM" id="SSF56322">
    <property type="entry name" value="ADC synthase"/>
    <property type="match status" value="1"/>
</dbReference>
<dbReference type="GO" id="GO:0004049">
    <property type="term" value="F:anthranilate synthase activity"/>
    <property type="evidence" value="ECO:0007669"/>
    <property type="project" value="UniProtKB-UniRule"/>
</dbReference>
<dbReference type="UniPathway" id="UPA00035">
    <property type="reaction ID" value="UER00040"/>
</dbReference>
<reference evidence="7 8" key="1">
    <citation type="journal article" date="2013" name="Int. J. Syst. Evol. Microbiol.">
        <title>Azospirillum humicireducens sp. nov., a nitrogen-fixing bacterium isolated from a microbial fuel cell.</title>
        <authorList>
            <person name="Zhou S."/>
            <person name="Han L."/>
            <person name="Wang Y."/>
            <person name="Yang G."/>
            <person name="Zhuang L."/>
            <person name="Hu P."/>
        </authorList>
    </citation>
    <scope>NUCLEOTIDE SEQUENCE [LARGE SCALE GENOMIC DNA]</scope>
    <source>
        <strain evidence="7 8">SgZ-5</strain>
    </source>
</reference>
<dbReference type="NCBIfam" id="NF010081">
    <property type="entry name" value="PRK13566.1"/>
    <property type="match status" value="1"/>
</dbReference>
<dbReference type="PROSITE" id="PS51273">
    <property type="entry name" value="GATASE_TYPE_1"/>
    <property type="match status" value="1"/>
</dbReference>
<dbReference type="PANTHER" id="PTHR11236">
    <property type="entry name" value="AMINOBENZOATE/ANTHRANILATE SYNTHASE"/>
    <property type="match status" value="1"/>
</dbReference>
<dbReference type="NCBIfam" id="TIGR01815">
    <property type="entry name" value="TrpE-clade3"/>
    <property type="match status" value="1"/>
</dbReference>
<organism evidence="7 8">
    <name type="scientific">Azospirillum humicireducens</name>
    <dbReference type="NCBI Taxonomy" id="1226968"/>
    <lineage>
        <taxon>Bacteria</taxon>
        <taxon>Pseudomonadati</taxon>
        <taxon>Pseudomonadota</taxon>
        <taxon>Alphaproteobacteria</taxon>
        <taxon>Rhodospirillales</taxon>
        <taxon>Azospirillaceae</taxon>
        <taxon>Azospirillum</taxon>
    </lineage>
</organism>
<dbReference type="InterPro" id="IPR005801">
    <property type="entry name" value="ADC_synthase"/>
</dbReference>
<dbReference type="InterPro" id="IPR019999">
    <property type="entry name" value="Anth_synth_I-like"/>
</dbReference>
<dbReference type="STRING" id="1226968.A6A40_05775"/>
<keyword evidence="8" id="KW-1185">Reference proteome</keyword>
<dbReference type="PRINTS" id="PR00097">
    <property type="entry name" value="ANTSNTHASEII"/>
</dbReference>
<dbReference type="Pfam" id="PF00117">
    <property type="entry name" value="GATase"/>
    <property type="match status" value="1"/>
</dbReference>
<sequence length="753" mass="80910">MTPSHLYPSHIFLADPAFLDPFATTTGGGLGVGRTAEPVEIAGALDTLAAGLDDRRGLLLSGGVEAPGRYRRQAMGFVDPPLAVTARGRTVRIDALNPRGRLLLPPIAAALDGHEALAGLEVTAGRITALVRRPAGVFTEEERSRQPSVFTVLRMLMALFSCPDEPFLGLYGAFGYDLAFQFEPIRRRLERPDDQRDLVLYLPDRLLVIDHAAGVARRFAYEFVVNGVSSEGVAGGGRVHAYRPDTNAAAGCDHAPGEYQQAVLAAKEAFRRGDLFEVVPGQTFAEPCTDSPSTVFRRLRAANPAPYEALVNLGDGEFLVAASPEMYVRVGTGPTAGRVETCPISGTVARGADALGDAAQILTLLNSAKDAAELTMCTDVDRNDKARVCEPGSVRVVGRRMIELYSRLIHTVDHVEGRLRDGFDALDAFLTHSWAVTVTGAPKRWAMQFLEDTERSPRRWYGGAFGRIGFDGGMDTGLTLRTIRMKDGVAFVRAGATLLSDSDPEAEDAECRLKASAFLDAVRGEGASPRLALVAAAASSAARRSGEGRRVLLVDHDDSFVHTLADYFRRTGATVTTLRHSHARAVLRDDPPDLLVLSPGPGRPEDFDIGGSVRTALELGVPVFGVCLGLQGMAESFGATLDRLPEPMHGKASSLIHEGRGLFEGLPQGMRVGRYHSLVARRDSLPPELRVTAETEDGTVMAIEHRTLPLAAVQFHPESILTLDGGHGLALIDRVMATLARRTGTLPDREQAA</sequence>
<dbReference type="Gene3D" id="3.60.120.10">
    <property type="entry name" value="Anthranilate synthase"/>
    <property type="match status" value="1"/>
</dbReference>